<dbReference type="EMBL" id="HACM01000298">
    <property type="protein sequence ID" value="CRZ00740.1"/>
    <property type="molecule type" value="Transcribed_RNA"/>
</dbReference>
<evidence type="ECO:0000313" key="1">
    <source>
        <dbReference type="EMBL" id="CRZ00740.1"/>
    </source>
</evidence>
<dbReference type="Pfam" id="PF04733">
    <property type="entry name" value="Coatomer_E"/>
    <property type="match status" value="1"/>
</dbReference>
<dbReference type="AlphaFoldDB" id="A0A0H5QFK8"/>
<organism evidence="1">
    <name type="scientific">Spongospora subterranea</name>
    <dbReference type="NCBI Taxonomy" id="70186"/>
    <lineage>
        <taxon>Eukaryota</taxon>
        <taxon>Sar</taxon>
        <taxon>Rhizaria</taxon>
        <taxon>Endomyxa</taxon>
        <taxon>Phytomyxea</taxon>
        <taxon>Plasmodiophorida</taxon>
        <taxon>Plasmodiophoridae</taxon>
        <taxon>Spongospora</taxon>
    </lineage>
</organism>
<accession>A0A0H5QFK8</accession>
<dbReference type="Gene3D" id="1.25.40.10">
    <property type="entry name" value="Tetratricopeptide repeat domain"/>
    <property type="match status" value="1"/>
</dbReference>
<proteinExistence type="predicted"/>
<reference evidence="1" key="1">
    <citation type="submission" date="2015-04" db="EMBL/GenBank/DDBJ databases">
        <title>The genome sequence of the plant pathogenic Rhizarian Plasmodiophora brassicae reveals insights in its biotrophic life cycle and the origin of chitin synthesis.</title>
        <authorList>
            <person name="Schwelm A."/>
            <person name="Fogelqvist J."/>
            <person name="Knaust A."/>
            <person name="Julke S."/>
            <person name="Lilja T."/>
            <person name="Dhandapani V."/>
            <person name="Bonilla-Rosso G."/>
            <person name="Karlsson M."/>
            <person name="Shevchenko A."/>
            <person name="Choi S.R."/>
            <person name="Kim H.G."/>
            <person name="Park J.Y."/>
            <person name="Lim Y.P."/>
            <person name="Ludwig-Muller J."/>
            <person name="Dixelius C."/>
        </authorList>
    </citation>
    <scope>NUCLEOTIDE SEQUENCE</scope>
    <source>
        <tissue evidence="1">Potato root galls</tissue>
    </source>
</reference>
<dbReference type="EMBL" id="HACM01000302">
    <property type="protein sequence ID" value="CRZ00744.1"/>
    <property type="molecule type" value="Transcribed_RNA"/>
</dbReference>
<name>A0A0H5QFK8_9EUKA</name>
<sequence>MLAAGGVGAVKQAKDIVNDCIQRFGMTVFLGELQASLNMRSGNYPEALQVLKQCRSLAIEEKRPSSRSALVNSIVCFEHLGDHAFKDQEFNKTRLVKELGAIDPDDPYFQMMQKIQEAF</sequence>
<dbReference type="InterPro" id="IPR011990">
    <property type="entry name" value="TPR-like_helical_dom_sf"/>
</dbReference>
<protein>
    <submittedName>
        <fullName evidence="1">Uncharacterized protein</fullName>
    </submittedName>
</protein>